<protein>
    <recommendedName>
        <fullName evidence="1">DUF6699 domain-containing protein</fullName>
    </recommendedName>
</protein>
<dbReference type="Proteomes" id="UP000307440">
    <property type="component" value="Unassembled WGS sequence"/>
</dbReference>
<evidence type="ECO:0000259" key="1">
    <source>
        <dbReference type="Pfam" id="PF20415"/>
    </source>
</evidence>
<name>A0A5C3KIU7_COPMA</name>
<gene>
    <name evidence="2" type="ORF">FA15DRAFT_674120</name>
</gene>
<feature type="domain" description="DUF6699" evidence="1">
    <location>
        <begin position="66"/>
        <end position="140"/>
    </location>
</feature>
<dbReference type="Pfam" id="PF20415">
    <property type="entry name" value="DUF6699"/>
    <property type="match status" value="1"/>
</dbReference>
<dbReference type="InterPro" id="IPR046522">
    <property type="entry name" value="DUF6699"/>
</dbReference>
<evidence type="ECO:0000313" key="2">
    <source>
        <dbReference type="EMBL" id="TFK19815.1"/>
    </source>
</evidence>
<evidence type="ECO:0000313" key="3">
    <source>
        <dbReference type="Proteomes" id="UP000307440"/>
    </source>
</evidence>
<sequence length="214" mass="23904">MPTHPYWSPNSTSTPVQPLFVSQSGIPTIQAIQAHDHPLPMQSIIPLPQETDATVNLLGFLADETIFWDIRTSIVPSASSYDQYQNGSIGWWHRPATNPGLRSMDIRCAAFDTPIVVTPEFTFELLVWDVLTAIHRKATMPANLWAGYGGQIDSPMDPRDIQEHSLLLGVEEPSMSCSSSTNNWIWAGMEPCLEEPGVWILHLRGQNALLDELW</sequence>
<dbReference type="EMBL" id="ML210324">
    <property type="protein sequence ID" value="TFK19815.1"/>
    <property type="molecule type" value="Genomic_DNA"/>
</dbReference>
<reference evidence="2 3" key="1">
    <citation type="journal article" date="2019" name="Nat. Ecol. Evol.">
        <title>Megaphylogeny resolves global patterns of mushroom evolution.</title>
        <authorList>
            <person name="Varga T."/>
            <person name="Krizsan K."/>
            <person name="Foldi C."/>
            <person name="Dima B."/>
            <person name="Sanchez-Garcia M."/>
            <person name="Sanchez-Ramirez S."/>
            <person name="Szollosi G.J."/>
            <person name="Szarkandi J.G."/>
            <person name="Papp V."/>
            <person name="Albert L."/>
            <person name="Andreopoulos W."/>
            <person name="Angelini C."/>
            <person name="Antonin V."/>
            <person name="Barry K.W."/>
            <person name="Bougher N.L."/>
            <person name="Buchanan P."/>
            <person name="Buyck B."/>
            <person name="Bense V."/>
            <person name="Catcheside P."/>
            <person name="Chovatia M."/>
            <person name="Cooper J."/>
            <person name="Damon W."/>
            <person name="Desjardin D."/>
            <person name="Finy P."/>
            <person name="Geml J."/>
            <person name="Haridas S."/>
            <person name="Hughes K."/>
            <person name="Justo A."/>
            <person name="Karasinski D."/>
            <person name="Kautmanova I."/>
            <person name="Kiss B."/>
            <person name="Kocsube S."/>
            <person name="Kotiranta H."/>
            <person name="LaButti K.M."/>
            <person name="Lechner B.E."/>
            <person name="Liimatainen K."/>
            <person name="Lipzen A."/>
            <person name="Lukacs Z."/>
            <person name="Mihaltcheva S."/>
            <person name="Morgado L.N."/>
            <person name="Niskanen T."/>
            <person name="Noordeloos M.E."/>
            <person name="Ohm R.A."/>
            <person name="Ortiz-Santana B."/>
            <person name="Ovrebo C."/>
            <person name="Racz N."/>
            <person name="Riley R."/>
            <person name="Savchenko A."/>
            <person name="Shiryaev A."/>
            <person name="Soop K."/>
            <person name="Spirin V."/>
            <person name="Szebenyi C."/>
            <person name="Tomsovsky M."/>
            <person name="Tulloss R.E."/>
            <person name="Uehling J."/>
            <person name="Grigoriev I.V."/>
            <person name="Vagvolgyi C."/>
            <person name="Papp T."/>
            <person name="Martin F.M."/>
            <person name="Miettinen O."/>
            <person name="Hibbett D.S."/>
            <person name="Nagy L.G."/>
        </authorList>
    </citation>
    <scope>NUCLEOTIDE SEQUENCE [LARGE SCALE GENOMIC DNA]</scope>
    <source>
        <strain evidence="2 3">CBS 121175</strain>
    </source>
</reference>
<dbReference type="AlphaFoldDB" id="A0A5C3KIU7"/>
<organism evidence="2 3">
    <name type="scientific">Coprinopsis marcescibilis</name>
    <name type="common">Agaric fungus</name>
    <name type="synonym">Psathyrella marcescibilis</name>
    <dbReference type="NCBI Taxonomy" id="230819"/>
    <lineage>
        <taxon>Eukaryota</taxon>
        <taxon>Fungi</taxon>
        <taxon>Dikarya</taxon>
        <taxon>Basidiomycota</taxon>
        <taxon>Agaricomycotina</taxon>
        <taxon>Agaricomycetes</taxon>
        <taxon>Agaricomycetidae</taxon>
        <taxon>Agaricales</taxon>
        <taxon>Agaricineae</taxon>
        <taxon>Psathyrellaceae</taxon>
        <taxon>Coprinopsis</taxon>
    </lineage>
</organism>
<keyword evidence="3" id="KW-1185">Reference proteome</keyword>
<accession>A0A5C3KIU7</accession>
<proteinExistence type="predicted"/>